<protein>
    <submittedName>
        <fullName evidence="2">Helix-turn-helix domain-containing protein</fullName>
    </submittedName>
</protein>
<evidence type="ECO:0000313" key="3">
    <source>
        <dbReference type="Proteomes" id="UP001319200"/>
    </source>
</evidence>
<dbReference type="Gene3D" id="1.10.260.40">
    <property type="entry name" value="lambda repressor-like DNA-binding domains"/>
    <property type="match status" value="1"/>
</dbReference>
<dbReference type="GO" id="GO:0003677">
    <property type="term" value="F:DNA binding"/>
    <property type="evidence" value="ECO:0007669"/>
    <property type="project" value="InterPro"/>
</dbReference>
<dbReference type="SMART" id="SM00530">
    <property type="entry name" value="HTH_XRE"/>
    <property type="match status" value="1"/>
</dbReference>
<proteinExistence type="predicted"/>
<dbReference type="Proteomes" id="UP001319200">
    <property type="component" value="Unassembled WGS sequence"/>
</dbReference>
<feature type="domain" description="HTH cro/C1-type" evidence="1">
    <location>
        <begin position="22"/>
        <end position="77"/>
    </location>
</feature>
<keyword evidence="3" id="KW-1185">Reference proteome</keyword>
<dbReference type="RefSeq" id="WP_254162651.1">
    <property type="nucleotide sequence ID" value="NZ_JAHESF010000007.1"/>
</dbReference>
<dbReference type="SUPFAM" id="SSF47413">
    <property type="entry name" value="lambda repressor-like DNA-binding domains"/>
    <property type="match status" value="1"/>
</dbReference>
<sequence length="96" mass="11214">MNSTVEEKDHLNGTLELIGKKLLDLRKKKGYSSHAEFASDFGLPRIQYWRMEKGKANVTLKSLGKVLHIHGLTLEEFFMQIRKERKKETRMEPGRN</sequence>
<name>A0AAP2DKH5_9BACT</name>
<dbReference type="InterPro" id="IPR010982">
    <property type="entry name" value="Lambda_DNA-bd_dom_sf"/>
</dbReference>
<dbReference type="PROSITE" id="PS50943">
    <property type="entry name" value="HTH_CROC1"/>
    <property type="match status" value="1"/>
</dbReference>
<evidence type="ECO:0000259" key="1">
    <source>
        <dbReference type="PROSITE" id="PS50943"/>
    </source>
</evidence>
<dbReference type="InterPro" id="IPR001387">
    <property type="entry name" value="Cro/C1-type_HTH"/>
</dbReference>
<gene>
    <name evidence="2" type="ORF">KK083_08970</name>
</gene>
<dbReference type="EMBL" id="JAHESF010000007">
    <property type="protein sequence ID" value="MBT1697003.1"/>
    <property type="molecule type" value="Genomic_DNA"/>
</dbReference>
<accession>A0AAP2DKH5</accession>
<evidence type="ECO:0000313" key="2">
    <source>
        <dbReference type="EMBL" id="MBT1697003.1"/>
    </source>
</evidence>
<comment type="caution">
    <text evidence="2">The sequence shown here is derived from an EMBL/GenBank/DDBJ whole genome shotgun (WGS) entry which is preliminary data.</text>
</comment>
<organism evidence="2 3">
    <name type="scientific">Chryseosolibacter histidini</name>
    <dbReference type="NCBI Taxonomy" id="2782349"/>
    <lineage>
        <taxon>Bacteria</taxon>
        <taxon>Pseudomonadati</taxon>
        <taxon>Bacteroidota</taxon>
        <taxon>Cytophagia</taxon>
        <taxon>Cytophagales</taxon>
        <taxon>Chryseotaleaceae</taxon>
        <taxon>Chryseosolibacter</taxon>
    </lineage>
</organism>
<reference evidence="2 3" key="1">
    <citation type="submission" date="2021-05" db="EMBL/GenBank/DDBJ databases">
        <title>A Polyphasic approach of four new species of the genus Ohtaekwangia: Ohtaekwangia histidinii sp. nov., Ohtaekwangia cretensis sp. nov., Ohtaekwangia indiensis sp. nov., Ohtaekwangia reichenbachii sp. nov. from diverse environment.</title>
        <authorList>
            <person name="Octaviana S."/>
        </authorList>
    </citation>
    <scope>NUCLEOTIDE SEQUENCE [LARGE SCALE GENOMIC DNA]</scope>
    <source>
        <strain evidence="2 3">PWU4</strain>
    </source>
</reference>
<dbReference type="AlphaFoldDB" id="A0AAP2DKH5"/>
<dbReference type="Pfam" id="PF01381">
    <property type="entry name" value="HTH_3"/>
    <property type="match status" value="1"/>
</dbReference>